<dbReference type="Proteomes" id="UP000053958">
    <property type="component" value="Unassembled WGS sequence"/>
</dbReference>
<sequence length="255" mass="28548">MDLVGRLEYIGLNTEAITHITCIYDPELDPRADLWEYIEAWVRSRRSDKYVAEDGYQQELIRCGLSDGLAAKHMDAEIAIFRSMGEPSDGENEDGPEEKSSSKSASRPDKGKRRADVTEEGPEGAMNLRQPGSDEVIWLKGSIKSQLFGGYSATTLRMNPRSILSLPPTDFGGLLSCLCFTDSVDAAKQYASWATRRAAPGPGSKAMILYLYVPKQWLRALQEQNQIRYLTTDEFQHLVWWSYRDSQAGAAPNTI</sequence>
<proteinExistence type="predicted"/>
<dbReference type="GeneID" id="25315748"/>
<evidence type="ECO:0000313" key="3">
    <source>
        <dbReference type="Proteomes" id="UP000053958"/>
    </source>
</evidence>
<protein>
    <submittedName>
        <fullName evidence="2">Uncharacterized protein</fullName>
    </submittedName>
</protein>
<accession>A0A0F4YXH6</accession>
<gene>
    <name evidence="2" type="ORF">T310_3398</name>
</gene>
<dbReference type="AlphaFoldDB" id="A0A0F4YXH6"/>
<evidence type="ECO:0000256" key="1">
    <source>
        <dbReference type="SAM" id="MobiDB-lite"/>
    </source>
</evidence>
<name>A0A0F4YXH6_RASE3</name>
<feature type="compositionally biased region" description="Basic and acidic residues" evidence="1">
    <location>
        <begin position="97"/>
        <end position="117"/>
    </location>
</feature>
<reference evidence="2 3" key="1">
    <citation type="submission" date="2015-04" db="EMBL/GenBank/DDBJ databases">
        <authorList>
            <person name="Heijne W.H."/>
            <person name="Fedorova N.D."/>
            <person name="Nierman W.C."/>
            <person name="Vollebregt A.W."/>
            <person name="Zhao Z."/>
            <person name="Wu L."/>
            <person name="Kumar M."/>
            <person name="Stam H."/>
            <person name="van den Berg M.A."/>
            <person name="Pel H.J."/>
        </authorList>
    </citation>
    <scope>NUCLEOTIDE SEQUENCE [LARGE SCALE GENOMIC DNA]</scope>
    <source>
        <strain evidence="2 3">CBS 393.64</strain>
    </source>
</reference>
<evidence type="ECO:0000313" key="2">
    <source>
        <dbReference type="EMBL" id="KKA22551.1"/>
    </source>
</evidence>
<dbReference type="EMBL" id="LASV01000136">
    <property type="protein sequence ID" value="KKA22551.1"/>
    <property type="molecule type" value="Genomic_DNA"/>
</dbReference>
<dbReference type="RefSeq" id="XP_013329163.1">
    <property type="nucleotide sequence ID" value="XM_013473709.1"/>
</dbReference>
<feature type="region of interest" description="Disordered" evidence="1">
    <location>
        <begin position="85"/>
        <end position="129"/>
    </location>
</feature>
<keyword evidence="3" id="KW-1185">Reference proteome</keyword>
<organism evidence="2 3">
    <name type="scientific">Rasamsonia emersonii (strain ATCC 16479 / CBS 393.64 / IMI 116815)</name>
    <dbReference type="NCBI Taxonomy" id="1408163"/>
    <lineage>
        <taxon>Eukaryota</taxon>
        <taxon>Fungi</taxon>
        <taxon>Dikarya</taxon>
        <taxon>Ascomycota</taxon>
        <taxon>Pezizomycotina</taxon>
        <taxon>Eurotiomycetes</taxon>
        <taxon>Eurotiomycetidae</taxon>
        <taxon>Eurotiales</taxon>
        <taxon>Trichocomaceae</taxon>
        <taxon>Rasamsonia</taxon>
    </lineage>
</organism>
<comment type="caution">
    <text evidence="2">The sequence shown here is derived from an EMBL/GenBank/DDBJ whole genome shotgun (WGS) entry which is preliminary data.</text>
</comment>